<dbReference type="OrthoDB" id="10597070at2759"/>
<dbReference type="EMBL" id="JABBWM010000006">
    <property type="protein sequence ID" value="KAG2116641.1"/>
    <property type="molecule type" value="Genomic_DNA"/>
</dbReference>
<comment type="caution">
    <text evidence="2">The sequence shown here is derived from an EMBL/GenBank/DDBJ whole genome shotgun (WGS) entry which is preliminary data.</text>
</comment>
<keyword evidence="1" id="KW-0812">Transmembrane</keyword>
<keyword evidence="1" id="KW-1133">Transmembrane helix</keyword>
<protein>
    <submittedName>
        <fullName evidence="2">Uncharacterized protein</fullName>
    </submittedName>
</protein>
<dbReference type="RefSeq" id="XP_041297740.1">
    <property type="nucleotide sequence ID" value="XM_041433318.1"/>
</dbReference>
<keyword evidence="1" id="KW-0472">Membrane</keyword>
<evidence type="ECO:0000256" key="1">
    <source>
        <dbReference type="SAM" id="Phobius"/>
    </source>
</evidence>
<dbReference type="Proteomes" id="UP000823399">
    <property type="component" value="Unassembled WGS sequence"/>
</dbReference>
<gene>
    <name evidence="2" type="ORF">F5147DRAFT_649100</name>
</gene>
<dbReference type="AlphaFoldDB" id="A0A9P7FFA0"/>
<dbReference type="Gene3D" id="2.60.120.260">
    <property type="entry name" value="Galactose-binding domain-like"/>
    <property type="match status" value="1"/>
</dbReference>
<accession>A0A9P7FFA0</accession>
<proteinExistence type="predicted"/>
<feature type="transmembrane region" description="Helical" evidence="1">
    <location>
        <begin position="70"/>
        <end position="92"/>
    </location>
</feature>
<dbReference type="GeneID" id="64695577"/>
<organism evidence="2 3">
    <name type="scientific">Suillus discolor</name>
    <dbReference type="NCBI Taxonomy" id="1912936"/>
    <lineage>
        <taxon>Eukaryota</taxon>
        <taxon>Fungi</taxon>
        <taxon>Dikarya</taxon>
        <taxon>Basidiomycota</taxon>
        <taxon>Agaricomycotina</taxon>
        <taxon>Agaricomycetes</taxon>
        <taxon>Agaricomycetidae</taxon>
        <taxon>Boletales</taxon>
        <taxon>Suillineae</taxon>
        <taxon>Suillaceae</taxon>
        <taxon>Suillus</taxon>
    </lineage>
</organism>
<keyword evidence="3" id="KW-1185">Reference proteome</keyword>
<reference evidence="2" key="1">
    <citation type="journal article" date="2020" name="New Phytol.">
        <title>Comparative genomics reveals dynamic genome evolution in host specialist ectomycorrhizal fungi.</title>
        <authorList>
            <person name="Lofgren L.A."/>
            <person name="Nguyen N.H."/>
            <person name="Vilgalys R."/>
            <person name="Ruytinx J."/>
            <person name="Liao H.L."/>
            <person name="Branco S."/>
            <person name="Kuo A."/>
            <person name="LaButti K."/>
            <person name="Lipzen A."/>
            <person name="Andreopoulos W."/>
            <person name="Pangilinan J."/>
            <person name="Riley R."/>
            <person name="Hundley H."/>
            <person name="Na H."/>
            <person name="Barry K."/>
            <person name="Grigoriev I.V."/>
            <person name="Stajich J.E."/>
            <person name="Kennedy P.G."/>
        </authorList>
    </citation>
    <scope>NUCLEOTIDE SEQUENCE</scope>
    <source>
        <strain evidence="2">FC423</strain>
    </source>
</reference>
<feature type="transmembrane region" description="Helical" evidence="1">
    <location>
        <begin position="104"/>
        <end position="126"/>
    </location>
</feature>
<evidence type="ECO:0000313" key="3">
    <source>
        <dbReference type="Proteomes" id="UP000823399"/>
    </source>
</evidence>
<sequence>MCDGVKIHSVRNLPSVSQTDVHRTGVSGNITNFTLNSANVIVTPILGEELILSGTYQCTHSSKGDPNLVLVIYILNTACEVFALCLAVWIAVKKFRDNSAHLPLWIVSELIKSHVLYFGSFFASAIADSNSMGVVIYSGSSVIIAVVQMFVLGPRLILDVREFYAKLEHVHIWQLRVARESLHSPGVRSPGMVRLLQGQIHTRFIPTLLRPARSNSYDSSSPLIHFTGSRFNSFDNIPMRKELLHRRMTFVGTGIEWFGDLDRSHGIVAVFIDGKKFRRSVPAATS</sequence>
<feature type="transmembrane region" description="Helical" evidence="1">
    <location>
        <begin position="132"/>
        <end position="152"/>
    </location>
</feature>
<name>A0A9P7FFA0_9AGAM</name>
<evidence type="ECO:0000313" key="2">
    <source>
        <dbReference type="EMBL" id="KAG2116641.1"/>
    </source>
</evidence>